<reference evidence="1 2" key="1">
    <citation type="journal article" date="2021" name="Elife">
        <title>Chloroplast acquisition without the gene transfer in kleptoplastic sea slugs, Plakobranchus ocellatus.</title>
        <authorList>
            <person name="Maeda T."/>
            <person name="Takahashi S."/>
            <person name="Yoshida T."/>
            <person name="Shimamura S."/>
            <person name="Takaki Y."/>
            <person name="Nagai Y."/>
            <person name="Toyoda A."/>
            <person name="Suzuki Y."/>
            <person name="Arimoto A."/>
            <person name="Ishii H."/>
            <person name="Satoh N."/>
            <person name="Nishiyama T."/>
            <person name="Hasebe M."/>
            <person name="Maruyama T."/>
            <person name="Minagawa J."/>
            <person name="Obokata J."/>
            <person name="Shigenobu S."/>
        </authorList>
    </citation>
    <scope>NUCLEOTIDE SEQUENCE [LARGE SCALE GENOMIC DNA]</scope>
</reference>
<protein>
    <submittedName>
        <fullName evidence="1">Uncharacterized protein</fullName>
    </submittedName>
</protein>
<dbReference type="EMBL" id="BMAT01001217">
    <property type="protein sequence ID" value="GFR81702.1"/>
    <property type="molecule type" value="Genomic_DNA"/>
</dbReference>
<sequence length="119" mass="12902">MVSSVTFPPGLMRAAVASNYCLGVPDIKGGWNITSRISAVMTQSQSPAWGSACSPAWGHSTLQCHHALSLGIMPEQIRSTLVFVDFSTVMLKCILNQSPWFKLIGCQSLKFCFYPACSV</sequence>
<accession>A0AAV4G7U4</accession>
<dbReference type="AlphaFoldDB" id="A0AAV4G7U4"/>
<keyword evidence="2" id="KW-1185">Reference proteome</keyword>
<name>A0AAV4G7U4_9GAST</name>
<gene>
    <name evidence="1" type="ORF">ElyMa_000610300</name>
</gene>
<comment type="caution">
    <text evidence="1">The sequence shown here is derived from an EMBL/GenBank/DDBJ whole genome shotgun (WGS) entry which is preliminary data.</text>
</comment>
<organism evidence="1 2">
    <name type="scientific">Elysia marginata</name>
    <dbReference type="NCBI Taxonomy" id="1093978"/>
    <lineage>
        <taxon>Eukaryota</taxon>
        <taxon>Metazoa</taxon>
        <taxon>Spiralia</taxon>
        <taxon>Lophotrochozoa</taxon>
        <taxon>Mollusca</taxon>
        <taxon>Gastropoda</taxon>
        <taxon>Heterobranchia</taxon>
        <taxon>Euthyneura</taxon>
        <taxon>Panpulmonata</taxon>
        <taxon>Sacoglossa</taxon>
        <taxon>Placobranchoidea</taxon>
        <taxon>Plakobranchidae</taxon>
        <taxon>Elysia</taxon>
    </lineage>
</organism>
<proteinExistence type="predicted"/>
<dbReference type="Proteomes" id="UP000762676">
    <property type="component" value="Unassembled WGS sequence"/>
</dbReference>
<evidence type="ECO:0000313" key="2">
    <source>
        <dbReference type="Proteomes" id="UP000762676"/>
    </source>
</evidence>
<evidence type="ECO:0000313" key="1">
    <source>
        <dbReference type="EMBL" id="GFR81702.1"/>
    </source>
</evidence>